<reference evidence="1" key="1">
    <citation type="submission" date="2022-08" db="EMBL/GenBank/DDBJ databases">
        <title>Genome Sequence of Fusarium decemcellulare.</title>
        <authorList>
            <person name="Buettner E."/>
        </authorList>
    </citation>
    <scope>NUCLEOTIDE SEQUENCE</scope>
    <source>
        <strain evidence="1">Babe19</strain>
    </source>
</reference>
<gene>
    <name evidence="1" type="ORF">NM208_g11740</name>
</gene>
<proteinExistence type="predicted"/>
<organism evidence="1 2">
    <name type="scientific">Fusarium decemcellulare</name>
    <dbReference type="NCBI Taxonomy" id="57161"/>
    <lineage>
        <taxon>Eukaryota</taxon>
        <taxon>Fungi</taxon>
        <taxon>Dikarya</taxon>
        <taxon>Ascomycota</taxon>
        <taxon>Pezizomycotina</taxon>
        <taxon>Sordariomycetes</taxon>
        <taxon>Hypocreomycetidae</taxon>
        <taxon>Hypocreales</taxon>
        <taxon>Nectriaceae</taxon>
        <taxon>Fusarium</taxon>
        <taxon>Fusarium decemcellulare species complex</taxon>
    </lineage>
</organism>
<keyword evidence="2" id="KW-1185">Reference proteome</keyword>
<accession>A0ACC1RT98</accession>
<dbReference type="EMBL" id="JANRMS010001946">
    <property type="protein sequence ID" value="KAJ3525201.1"/>
    <property type="molecule type" value="Genomic_DNA"/>
</dbReference>
<name>A0ACC1RT98_9HYPO</name>
<evidence type="ECO:0000313" key="2">
    <source>
        <dbReference type="Proteomes" id="UP001148629"/>
    </source>
</evidence>
<sequence>MKSRATQGCWTCKRRKIGCDKTIPACNNCSRTGRVCLGYGLRLVWADRPDGRRKETGNVICVTASDQSKEGKDYGNKFLNFTFEDILSAKSDLAADVLSAIPPRPSLSLHTPLLGQDGMLLSYYKNVISPMVSTTRSRNGFSTELLPQALSSRSASASALFNAMLSISAFHRFGSKAALVYKSNAVRFLFKAIRERLTSSSLTRRSSRDAETQLAACMMLCMYSVFDEQDGSWHVHMDGAKKMLQSVHFDGVQYLSSNFLPNWFLYYEVLGNFTRPTEESLLQPDSLWLWQMSESDKSLIIGYLGCSVEVFETLHQINQLRTQLTSKEHPLPSAERSEQRLKLEKGLHNLVQRLSPEEGQSTTLLERTHTLAKANLYRLAALLYLQRVCPLDGDEMTRSVYLEQAFDALNVLSVVSSPWPLFIVASEARSDEQRIAILQMLDDMEKARNIGNIYITRTIIEAFWKQQDMRVEDNSREQLRSASPTTLQLLRDLHKQALDEEPFVSTNNPLSAALEKFVALDPDKCALVYLLLRSIGARYVVEAGTSFGLSTIYLALAVAQNASSDPASGKVIGTENEPTKASKAREHWKAAGDNVEKFIELREGDLRETLQTDLPQQVDFLLLDIWTPLALPALKLVRPRLRVGAMVVVDNWIAAKEGYKDLKTHLDDPASGFKTSILPYDGGLLVAVYCVCSAVQTAFGLRGAWISSGQSEAPTFVVDRLGEAGVDNVVANECTEKTDLEVWGMMASWVNIIIRRDGIVFRLISWRAGPWSLLLVLPWSRQVAGNIHNSNLEIRNLQASPPR</sequence>
<dbReference type="Proteomes" id="UP001148629">
    <property type="component" value="Unassembled WGS sequence"/>
</dbReference>
<evidence type="ECO:0000313" key="1">
    <source>
        <dbReference type="EMBL" id="KAJ3525201.1"/>
    </source>
</evidence>
<comment type="caution">
    <text evidence="1">The sequence shown here is derived from an EMBL/GenBank/DDBJ whole genome shotgun (WGS) entry which is preliminary data.</text>
</comment>
<protein>
    <submittedName>
        <fullName evidence="1">Uncharacterized protein</fullName>
    </submittedName>
</protein>